<dbReference type="EMBL" id="CAJVPM010017123">
    <property type="protein sequence ID" value="CAG8618240.1"/>
    <property type="molecule type" value="Genomic_DNA"/>
</dbReference>
<reference evidence="1" key="1">
    <citation type="submission" date="2021-06" db="EMBL/GenBank/DDBJ databases">
        <authorList>
            <person name="Kallberg Y."/>
            <person name="Tangrot J."/>
            <person name="Rosling A."/>
        </authorList>
    </citation>
    <scope>NUCLEOTIDE SEQUENCE</scope>
    <source>
        <strain evidence="1">AU212A</strain>
    </source>
</reference>
<name>A0ACA9MXD5_9GLOM</name>
<accession>A0ACA9MXD5</accession>
<protein>
    <submittedName>
        <fullName evidence="1">5093_t:CDS:1</fullName>
    </submittedName>
</protein>
<gene>
    <name evidence="1" type="ORF">SCALOS_LOCUS7556</name>
</gene>
<sequence>NSIRHNLSLNKTFVRVPRPINEPGKGSYWTVDFRAAEAEQQHRSRSRNNRSSSDPTPYHRTESSWPYDNRRYREPMTAVAEMGRPYFDVGQYSNMQNMSYRQMRSPRYTQATMGQSYLPQGLGGGAGITSTQQTMSYAGAGIGNLAVTANYDITDYTNIHAHPTATAHVDGHNATAFNGYNTHQIYQQQMSTHPTDTNTAVAHASYV</sequence>
<proteinExistence type="predicted"/>
<keyword evidence="2" id="KW-1185">Reference proteome</keyword>
<feature type="non-terminal residue" evidence="1">
    <location>
        <position position="1"/>
    </location>
</feature>
<organism evidence="1 2">
    <name type="scientific">Scutellospora calospora</name>
    <dbReference type="NCBI Taxonomy" id="85575"/>
    <lineage>
        <taxon>Eukaryota</taxon>
        <taxon>Fungi</taxon>
        <taxon>Fungi incertae sedis</taxon>
        <taxon>Mucoromycota</taxon>
        <taxon>Glomeromycotina</taxon>
        <taxon>Glomeromycetes</taxon>
        <taxon>Diversisporales</taxon>
        <taxon>Gigasporaceae</taxon>
        <taxon>Scutellospora</taxon>
    </lineage>
</organism>
<evidence type="ECO:0000313" key="2">
    <source>
        <dbReference type="Proteomes" id="UP000789860"/>
    </source>
</evidence>
<dbReference type="Proteomes" id="UP000789860">
    <property type="component" value="Unassembled WGS sequence"/>
</dbReference>
<comment type="caution">
    <text evidence="1">The sequence shown here is derived from an EMBL/GenBank/DDBJ whole genome shotgun (WGS) entry which is preliminary data.</text>
</comment>
<evidence type="ECO:0000313" key="1">
    <source>
        <dbReference type="EMBL" id="CAG8618240.1"/>
    </source>
</evidence>